<organism evidence="7">
    <name type="scientific">Ornithodoros turicata</name>
    <dbReference type="NCBI Taxonomy" id="34597"/>
    <lineage>
        <taxon>Eukaryota</taxon>
        <taxon>Metazoa</taxon>
        <taxon>Ecdysozoa</taxon>
        <taxon>Arthropoda</taxon>
        <taxon>Chelicerata</taxon>
        <taxon>Arachnida</taxon>
        <taxon>Acari</taxon>
        <taxon>Parasitiformes</taxon>
        <taxon>Ixodida</taxon>
        <taxon>Ixodoidea</taxon>
        <taxon>Argasidae</taxon>
        <taxon>Ornithodorinae</taxon>
        <taxon>Ornithodoros</taxon>
    </lineage>
</organism>
<dbReference type="AlphaFoldDB" id="A0A2R5LKN4"/>
<name>A0A2R5LKN4_9ACAR</name>
<proteinExistence type="inferred from homology"/>
<dbReference type="GO" id="GO:0006914">
    <property type="term" value="P:autophagy"/>
    <property type="evidence" value="ECO:0007669"/>
    <property type="project" value="UniProtKB-KW"/>
</dbReference>
<dbReference type="PROSITE" id="PS51834">
    <property type="entry name" value="DENN_FLCN_SMCR8"/>
    <property type="match status" value="1"/>
</dbReference>
<comment type="subcellular location">
    <subcellularLocation>
        <location evidence="1">Cytoplasm</location>
    </subcellularLocation>
</comment>
<feature type="domain" description="UDENN FLCN/SMCR8-type" evidence="6">
    <location>
        <begin position="52"/>
        <end position="757"/>
    </location>
</feature>
<comment type="similarity">
    <text evidence="5">Belongs to the SMCR8 family.</text>
</comment>
<evidence type="ECO:0000259" key="6">
    <source>
        <dbReference type="PROSITE" id="PS51834"/>
    </source>
</evidence>
<evidence type="ECO:0000313" key="7">
    <source>
        <dbReference type="EMBL" id="MBY10039.1"/>
    </source>
</evidence>
<reference evidence="7" key="1">
    <citation type="submission" date="2018-03" db="EMBL/GenBank/DDBJ databases">
        <title>The relapsing fever spirochete Borrelia turicatae persists in the highly oxidative environment of its soft-bodied tick vector.</title>
        <authorList>
            <person name="Bourret T.J."/>
            <person name="Boyle W.K."/>
            <person name="Valenzuela J.G."/>
            <person name="Oliveira F."/>
            <person name="Lopez J.E."/>
        </authorList>
    </citation>
    <scope>NUCLEOTIDE SEQUENCE</scope>
    <source>
        <strain evidence="7">Kansas strain/isolate</strain>
        <tissue evidence="7">Salivary glands</tissue>
    </source>
</reference>
<sequence length="763" mass="86072">MLGHYTEVRAYAYRDDEALPHADVFLDLDDDPVSKEALKHDWSGMLFSQEQNPFVDDDNDFILIAECNELHGPMPLVTIPHNIADKMENVDINALAINILSVDYQQVGACATFPKLDSQMLMPGIRDDMHILVNYTVMLDPKARGFVRPMCIAYVSSDKSKLIKNAPYIRTALIEASLALKLYNIKYFIQGVKNLLKDIRHTRKCHSVTGSSNNVANGSGSLDGSFQDSLARYEDTLETTLQEVEDALMDNIPFDAEQNRKIKRQAKELVHHLKSLPRLTPELDEFLKSSGGEPRPYEPKELHLPFQRDYEENLVPLKKIWREGFVLCIYWLYVTYKFFRKRSENIAMNLHQDKPITSLRYGACPRTLESKKNSSSWDLSSGIIFTSTQQPCIYMQLASPGFLPFEENTKGPWNVDEDFMCCFIPLGSNPSDKGKNALNQLSNGHILPLQDAYDRASDSVEGHSKARSAAPWKFWHIKPSTTKDTASQKFPKQRMQKGELAMNGHHSMESTLVCDDVDKCEDFTGSLWEGTYWKRDGSELEPSDCSYHGLPLYKTWDAIDRFVQDGSESLFLSTLKCHVHVEDILYSLLTGRPIVIVGMPQQGKEVEAAVRLLAFFAPRKLGESLWFESCRIDPLDSSSLSNVAVVGFIEVKARDGGLSSSIKKKASILHLGKGEYNGPTYSGSLLKQANQRIRMLDEGEALLAVLGSILSDVEYVAHTWAALIGCARKADIKAFQKQKQLSSCDLTLLKHYEKLMGDLRIKK</sequence>
<evidence type="ECO:0000256" key="5">
    <source>
        <dbReference type="ARBA" id="ARBA00038137"/>
    </source>
</evidence>
<dbReference type="GO" id="GO:0032045">
    <property type="term" value="C:guanyl-nucleotide exchange factor complex"/>
    <property type="evidence" value="ECO:0007669"/>
    <property type="project" value="TreeGrafter"/>
</dbReference>
<accession>A0A2R5LKN4</accession>
<dbReference type="EMBL" id="GGLE01005913">
    <property type="protein sequence ID" value="MBY10039.1"/>
    <property type="molecule type" value="Transcribed_RNA"/>
</dbReference>
<evidence type="ECO:0000256" key="3">
    <source>
        <dbReference type="ARBA" id="ARBA00022658"/>
    </source>
</evidence>
<dbReference type="PANTHER" id="PTHR31334">
    <property type="entry name" value="SMITH-MAGENIS SYNDROME REGION GENE 8 PROTEIN"/>
    <property type="match status" value="1"/>
</dbReference>
<evidence type="ECO:0000256" key="2">
    <source>
        <dbReference type="ARBA" id="ARBA00022490"/>
    </source>
</evidence>
<evidence type="ECO:0000256" key="4">
    <source>
        <dbReference type="ARBA" id="ARBA00023006"/>
    </source>
</evidence>
<protein>
    <recommendedName>
        <fullName evidence="6">UDENN FLCN/SMCR8-type domain-containing protein</fullName>
    </recommendedName>
</protein>
<keyword evidence="3" id="KW-0344">Guanine-nucleotide releasing factor</keyword>
<dbReference type="PANTHER" id="PTHR31334:SF1">
    <property type="entry name" value="GUANINE NUCLEOTIDE EXCHANGE PROTEIN SMCR8"/>
    <property type="match status" value="1"/>
</dbReference>
<dbReference type="GO" id="GO:0005085">
    <property type="term" value="F:guanyl-nucleotide exchange factor activity"/>
    <property type="evidence" value="ECO:0007669"/>
    <property type="project" value="UniProtKB-KW"/>
</dbReference>
<dbReference type="InterPro" id="IPR037521">
    <property type="entry name" value="FLCN/SMCR8_DENN"/>
</dbReference>
<keyword evidence="2" id="KW-0963">Cytoplasm</keyword>
<keyword evidence="4" id="KW-0072">Autophagy</keyword>
<dbReference type="GO" id="GO:0005737">
    <property type="term" value="C:cytoplasm"/>
    <property type="evidence" value="ECO:0007669"/>
    <property type="project" value="UniProtKB-SubCell"/>
</dbReference>
<evidence type="ECO:0000256" key="1">
    <source>
        <dbReference type="ARBA" id="ARBA00004496"/>
    </source>
</evidence>